<reference evidence="2 3" key="1">
    <citation type="journal article" date="2012" name="PLoS Pathog.">
        <title>Diverse lifestyles and strategies of plant pathogenesis encoded in the genomes of eighteen Dothideomycetes fungi.</title>
        <authorList>
            <person name="Ohm R.A."/>
            <person name="Feau N."/>
            <person name="Henrissat B."/>
            <person name="Schoch C.L."/>
            <person name="Horwitz B.A."/>
            <person name="Barry K.W."/>
            <person name="Condon B.J."/>
            <person name="Copeland A.C."/>
            <person name="Dhillon B."/>
            <person name="Glaser F."/>
            <person name="Hesse C.N."/>
            <person name="Kosti I."/>
            <person name="LaButti K."/>
            <person name="Lindquist E.A."/>
            <person name="Lucas S."/>
            <person name="Salamov A.A."/>
            <person name="Bradshaw R.E."/>
            <person name="Ciuffetti L."/>
            <person name="Hamelin R.C."/>
            <person name="Kema G.H.J."/>
            <person name="Lawrence C."/>
            <person name="Scott J.A."/>
            <person name="Spatafora J.W."/>
            <person name="Turgeon B.G."/>
            <person name="de Wit P.J.G.M."/>
            <person name="Zhong S."/>
            <person name="Goodwin S.B."/>
            <person name="Grigoriev I.V."/>
        </authorList>
    </citation>
    <scope>NUCLEOTIDE SEQUENCE [LARGE SCALE GENOMIC DNA]</scope>
    <source>
        <strain evidence="2 3">UAMH 10762</strain>
    </source>
</reference>
<dbReference type="EMBL" id="KB445563">
    <property type="protein sequence ID" value="EMC91999.1"/>
    <property type="molecule type" value="Genomic_DNA"/>
</dbReference>
<dbReference type="RefSeq" id="XP_007681063.1">
    <property type="nucleotide sequence ID" value="XM_007682873.1"/>
</dbReference>
<proteinExistence type="predicted"/>
<dbReference type="Pfam" id="PF06985">
    <property type="entry name" value="HET"/>
    <property type="match status" value="1"/>
</dbReference>
<evidence type="ECO:0000313" key="2">
    <source>
        <dbReference type="EMBL" id="EMC91999.1"/>
    </source>
</evidence>
<dbReference type="KEGG" id="bcom:BAUCODRAFT_79562"/>
<dbReference type="OrthoDB" id="4850726at2759"/>
<dbReference type="Proteomes" id="UP000011761">
    <property type="component" value="Unassembled WGS sequence"/>
</dbReference>
<accession>M2MZB5</accession>
<dbReference type="PANTHER" id="PTHR24148:SF73">
    <property type="entry name" value="HET DOMAIN PROTEIN (AFU_ORTHOLOGUE AFUA_8G01020)"/>
    <property type="match status" value="1"/>
</dbReference>
<dbReference type="InterPro" id="IPR052895">
    <property type="entry name" value="HetReg/Transcr_Mod"/>
</dbReference>
<evidence type="ECO:0000313" key="3">
    <source>
        <dbReference type="Proteomes" id="UP000011761"/>
    </source>
</evidence>
<evidence type="ECO:0000259" key="1">
    <source>
        <dbReference type="Pfam" id="PF06985"/>
    </source>
</evidence>
<keyword evidence="3" id="KW-1185">Reference proteome</keyword>
<dbReference type="HOGENOM" id="CLU_2102629_0_0_1"/>
<sequence length="116" mass="12947">IDAVCVNQTDLPERSQQVQLMTDVYSRAKEVVVWLGQADHNSAEFVKIVETLPKAPPLSVGLDNFMRDIPWLSLCESILNAHTGDVYGCYRKLRLPNVLSLTLAPTPYFSGPFVVQ</sequence>
<feature type="non-terminal residue" evidence="2">
    <location>
        <position position="1"/>
    </location>
</feature>
<protein>
    <recommendedName>
        <fullName evidence="1">Heterokaryon incompatibility domain-containing protein</fullName>
    </recommendedName>
</protein>
<dbReference type="PANTHER" id="PTHR24148">
    <property type="entry name" value="ANKYRIN REPEAT DOMAIN-CONTAINING PROTEIN 39 HOMOLOG-RELATED"/>
    <property type="match status" value="1"/>
</dbReference>
<name>M2MZB5_BAUPA</name>
<dbReference type="GeneID" id="19117271"/>
<feature type="domain" description="Heterokaryon incompatibility" evidence="1">
    <location>
        <begin position="1"/>
        <end position="49"/>
    </location>
</feature>
<gene>
    <name evidence="2" type="ORF">BAUCODRAFT_79562</name>
</gene>
<organism evidence="2 3">
    <name type="scientific">Baudoinia panamericana (strain UAMH 10762)</name>
    <name type="common">Angels' share fungus</name>
    <name type="synonym">Baudoinia compniacensis (strain UAMH 10762)</name>
    <dbReference type="NCBI Taxonomy" id="717646"/>
    <lineage>
        <taxon>Eukaryota</taxon>
        <taxon>Fungi</taxon>
        <taxon>Dikarya</taxon>
        <taxon>Ascomycota</taxon>
        <taxon>Pezizomycotina</taxon>
        <taxon>Dothideomycetes</taxon>
        <taxon>Dothideomycetidae</taxon>
        <taxon>Mycosphaerellales</taxon>
        <taxon>Teratosphaeriaceae</taxon>
        <taxon>Baudoinia</taxon>
    </lineage>
</organism>
<dbReference type="AlphaFoldDB" id="M2MZB5"/>
<dbReference type="InterPro" id="IPR010730">
    <property type="entry name" value="HET"/>
</dbReference>